<dbReference type="SUPFAM" id="SSF50978">
    <property type="entry name" value="WD40 repeat-like"/>
    <property type="match status" value="2"/>
</dbReference>
<evidence type="ECO:0000256" key="2">
    <source>
        <dbReference type="ARBA" id="ARBA00022490"/>
    </source>
</evidence>
<protein>
    <recommendedName>
        <fullName evidence="7">tRNA (34-2'-O)-methyltransferase regulator WDR6</fullName>
    </recommendedName>
</protein>
<dbReference type="Pfam" id="PF00400">
    <property type="entry name" value="WD40"/>
    <property type="match status" value="3"/>
</dbReference>
<reference evidence="9 10" key="1">
    <citation type="submission" date="2017-06" db="EMBL/GenBank/DDBJ databases">
        <title>A platform for efficient transgenesis in Macrostomum lignano, a flatworm model organism for stem cell research.</title>
        <authorList>
            <person name="Berezikov E."/>
        </authorList>
    </citation>
    <scope>NUCLEOTIDE SEQUENCE [LARGE SCALE GENOMIC DNA]</scope>
    <source>
        <strain evidence="9">DV1</strain>
        <tissue evidence="9">Whole organism</tissue>
    </source>
</reference>
<dbReference type="GO" id="GO:0030488">
    <property type="term" value="P:tRNA methylation"/>
    <property type="evidence" value="ECO:0007669"/>
    <property type="project" value="TreeGrafter"/>
</dbReference>
<dbReference type="Proteomes" id="UP000215902">
    <property type="component" value="Unassembled WGS sequence"/>
</dbReference>
<dbReference type="OrthoDB" id="5594999at2759"/>
<dbReference type="InterPro" id="IPR036322">
    <property type="entry name" value="WD40_repeat_dom_sf"/>
</dbReference>
<evidence type="ECO:0000256" key="5">
    <source>
        <dbReference type="ARBA" id="ARBA00022737"/>
    </source>
</evidence>
<keyword evidence="4" id="KW-0819">tRNA processing</keyword>
<dbReference type="InterPro" id="IPR015943">
    <property type="entry name" value="WD40/YVTN_repeat-like_dom_sf"/>
</dbReference>
<dbReference type="AlphaFoldDB" id="A0A267FR43"/>
<comment type="similarity">
    <text evidence="6">Belongs to the WD repeat WDR6 family.</text>
</comment>
<dbReference type="Gene3D" id="2.130.10.10">
    <property type="entry name" value="YVTN repeat-like/Quinoprotein amine dehydrogenase"/>
    <property type="match status" value="3"/>
</dbReference>
<keyword evidence="3 8" id="KW-0853">WD repeat</keyword>
<evidence type="ECO:0000256" key="4">
    <source>
        <dbReference type="ARBA" id="ARBA00022694"/>
    </source>
</evidence>
<proteinExistence type="inferred from homology"/>
<gene>
    <name evidence="9" type="ORF">BOX15_Mlig002919g1</name>
</gene>
<evidence type="ECO:0000313" key="10">
    <source>
        <dbReference type="Proteomes" id="UP000215902"/>
    </source>
</evidence>
<evidence type="ECO:0000256" key="7">
    <source>
        <dbReference type="ARBA" id="ARBA00040154"/>
    </source>
</evidence>
<comment type="caution">
    <text evidence="9">The sequence shown here is derived from an EMBL/GenBank/DDBJ whole genome shotgun (WGS) entry which is preliminary data.</text>
</comment>
<accession>A0A267FR43</accession>
<feature type="repeat" description="WD" evidence="8">
    <location>
        <begin position="307"/>
        <end position="348"/>
    </location>
</feature>
<keyword evidence="2" id="KW-0963">Cytoplasm</keyword>
<evidence type="ECO:0000256" key="3">
    <source>
        <dbReference type="ARBA" id="ARBA00022574"/>
    </source>
</evidence>
<dbReference type="SMART" id="SM00320">
    <property type="entry name" value="WD40"/>
    <property type="match status" value="6"/>
</dbReference>
<feature type="non-terminal residue" evidence="9">
    <location>
        <position position="1"/>
    </location>
</feature>
<name>A0A267FR43_9PLAT</name>
<evidence type="ECO:0000256" key="6">
    <source>
        <dbReference type="ARBA" id="ARBA00038255"/>
    </source>
</evidence>
<keyword evidence="10" id="KW-1185">Reference proteome</keyword>
<organism evidence="9 10">
    <name type="scientific">Macrostomum lignano</name>
    <dbReference type="NCBI Taxonomy" id="282301"/>
    <lineage>
        <taxon>Eukaryota</taxon>
        <taxon>Metazoa</taxon>
        <taxon>Spiralia</taxon>
        <taxon>Lophotrochozoa</taxon>
        <taxon>Platyhelminthes</taxon>
        <taxon>Rhabditophora</taxon>
        <taxon>Macrostomorpha</taxon>
        <taxon>Macrostomida</taxon>
        <taxon>Macrostomidae</taxon>
        <taxon>Macrostomum</taxon>
    </lineage>
</organism>
<dbReference type="GO" id="GO:0005737">
    <property type="term" value="C:cytoplasm"/>
    <property type="evidence" value="ECO:0007669"/>
    <property type="project" value="UniProtKB-SubCell"/>
</dbReference>
<sequence>INVKHWIKNLKTMCDLKTVATHLPITAVEFLNERCLLFGEGSWLKCSNFFDGSTTAMASKISVVYSLPNGCIIHRICIDEASKQSNCILLTLLGIRFWAAIRVSAEGQLIDVIGMDENFPLQCLDCYWLSSNCLLLSTCKFGILLCDTSRKTAGRFVASRQSYLEIPAPDNENCFLTSATFLRNESIIQNQDAPCRILLACGTMFSDLLLVGFESIHLEDYLYHCQPDAPAALSRSMKELLHLMGRLTGRHKGVIYSIDSNSDQSIILTASDDRSIVIWRRKNSIDPAAPSESDSPRLLTYEAQCQLYGHESRVWSVRLSPSSDLFYSAGEDCALITWSTCDGQLLRKETRHIGRHIWCLAVGSSGSKLATGGNDGALICSEVSDRKQTTESCRLVMKEKDFLRFAFFDSFSNLIALTNDGFLLRGSIAEQPQPTLRPVEVAGLPRQQESASPLRRCSCARMSPNRRVLLCAEESTPLEQGAGAACCLIDVSNTLDGNDPCRIIWRSGQLSMPDSSDEANSIKTIGGLLNLCWISDHAFIVSAVHDKLILGLLKFDSSIESPISEGASDSSNSCPATVNTEPVSLSASGFEWINCGQLSCIGSQAVMILGDRSGRLHCLVQNLETKRWQRVHSSRQAHKSGVLHLETMSLDSADEARRSIRLLSCGKDGSLIGWRVALETDDHKDGSVGGFIQESIVKEPGQMRWIERTVQIGNHFSDAQQLAETKLLGFHGRLFKLLDAATLTVEFSADCGGGHRCWDFLTQFDNGSSGLAGAYRLCYVKSGSLLLVTQAMRASYQIKKGLHGGTINCAVVLTTDARGQALVATGSEDCAICTVACPTSTAASADHPSAIAPLSRCRGHASSVRCLATSQLAPTAPIGNNSLTVISGGGRGGLAAWNSTYNYRLLSPETTCQLTDYRMQRDLRHQDPSAELDSTRVMSLAPLTLQLNDDRLFAVACSNGDVLLMKLGSDSGRSRFSLIRRLISVDSGCVLRVIALSGGGIKSDEDKPSILSDHRFACSASDGALLWLSCSINSANLSVSSVTTQLVVRLSCSINDVCQPGCDSLLFLALDSGLVGVCRFSATTGEAAKVLQSSVGHSASTLSVAPVPAAASASTRRLVSLGADCCVRVWLFQETDGDRVDCLAECRLALTDPQRLMLLVTDTGVDGEQDFTLLTVGQGLQAIRVYA</sequence>
<dbReference type="PROSITE" id="PS50082">
    <property type="entry name" value="WD_REPEATS_2"/>
    <property type="match status" value="2"/>
</dbReference>
<dbReference type="InterPro" id="IPR051973">
    <property type="entry name" value="tRNA_Anticodon_Mtase-Reg"/>
</dbReference>
<evidence type="ECO:0000256" key="8">
    <source>
        <dbReference type="PROSITE-ProRule" id="PRU00221"/>
    </source>
</evidence>
<dbReference type="STRING" id="282301.A0A267FR43"/>
<dbReference type="PANTHER" id="PTHR14344">
    <property type="entry name" value="WD REPEAT PROTEIN"/>
    <property type="match status" value="1"/>
</dbReference>
<dbReference type="InterPro" id="IPR001680">
    <property type="entry name" value="WD40_rpt"/>
</dbReference>
<keyword evidence="5" id="KW-0677">Repeat</keyword>
<dbReference type="PANTHER" id="PTHR14344:SF3">
    <property type="entry name" value="WD REPEAT-CONTAINING PROTEIN 6"/>
    <property type="match status" value="1"/>
</dbReference>
<dbReference type="PROSITE" id="PS50294">
    <property type="entry name" value="WD_REPEATS_REGION"/>
    <property type="match status" value="2"/>
</dbReference>
<evidence type="ECO:0000256" key="1">
    <source>
        <dbReference type="ARBA" id="ARBA00004496"/>
    </source>
</evidence>
<evidence type="ECO:0000313" key="9">
    <source>
        <dbReference type="EMBL" id="PAA75704.1"/>
    </source>
</evidence>
<comment type="subcellular location">
    <subcellularLocation>
        <location evidence="1">Cytoplasm</location>
    </subcellularLocation>
</comment>
<dbReference type="EMBL" id="NIVC01000867">
    <property type="protein sequence ID" value="PAA75704.1"/>
    <property type="molecule type" value="Genomic_DNA"/>
</dbReference>
<feature type="repeat" description="WD" evidence="8">
    <location>
        <begin position="248"/>
        <end position="279"/>
    </location>
</feature>